<dbReference type="AlphaFoldDB" id="A0AB37RCH1"/>
<proteinExistence type="predicted"/>
<reference evidence="2 3" key="1">
    <citation type="submission" date="2018-08" db="EMBL/GenBank/DDBJ databases">
        <title>Recombination of ecologically and evolutionarily significant loci maintains genetic cohesion in the Pseudomonas syringae species complex.</title>
        <authorList>
            <person name="Dillon M."/>
            <person name="Thakur S."/>
            <person name="Almeida R.N.D."/>
            <person name="Weir B.S."/>
            <person name="Guttman D.S."/>
        </authorList>
    </citation>
    <scope>NUCLEOTIDE SEQUENCE [LARGE SCALE GENOMIC DNA]</scope>
    <source>
        <strain evidence="2 3">ICMP 3402</strain>
    </source>
</reference>
<dbReference type="Proteomes" id="UP000271817">
    <property type="component" value="Unassembled WGS sequence"/>
</dbReference>
<dbReference type="RefSeq" id="WP_122313957.1">
    <property type="nucleotide sequence ID" value="NZ_RBTW01000105.1"/>
</dbReference>
<comment type="caution">
    <text evidence="2">The sequence shown here is derived from an EMBL/GenBank/DDBJ whole genome shotgun (WGS) entry which is preliminary data.</text>
</comment>
<evidence type="ECO:0000313" key="2">
    <source>
        <dbReference type="EMBL" id="RMU20743.1"/>
    </source>
</evidence>
<evidence type="ECO:0000256" key="1">
    <source>
        <dbReference type="SAM" id="MobiDB-lite"/>
    </source>
</evidence>
<name>A0AB37RCH1_PSEAV</name>
<gene>
    <name evidence="2" type="ORF">ALP33_200169</name>
</gene>
<sequence length="91" mass="10120">MKDPHDKKTIDGFADLVTLVENTPLLKKVGRPPQGERALTPAEKQKAYRDRVRAAKKAEAERLAAIKAGEPVKSAIIDLETSFADFYKARK</sequence>
<feature type="region of interest" description="Disordered" evidence="1">
    <location>
        <begin position="27"/>
        <end position="49"/>
    </location>
</feature>
<accession>A0AB37RCH1</accession>
<evidence type="ECO:0000313" key="3">
    <source>
        <dbReference type="Proteomes" id="UP000271817"/>
    </source>
</evidence>
<dbReference type="EMBL" id="RBTW01000105">
    <property type="protein sequence ID" value="RMU20743.1"/>
    <property type="molecule type" value="Genomic_DNA"/>
</dbReference>
<organism evidence="2 3">
    <name type="scientific">Pseudomonas amygdali pv. lachrymans</name>
    <name type="common">Pseudomonas syringae pv. lachrymans</name>
    <dbReference type="NCBI Taxonomy" id="53707"/>
    <lineage>
        <taxon>Bacteria</taxon>
        <taxon>Pseudomonadati</taxon>
        <taxon>Pseudomonadota</taxon>
        <taxon>Gammaproteobacteria</taxon>
        <taxon>Pseudomonadales</taxon>
        <taxon>Pseudomonadaceae</taxon>
        <taxon>Pseudomonas</taxon>
        <taxon>Pseudomonas amygdali</taxon>
    </lineage>
</organism>
<protein>
    <submittedName>
        <fullName evidence="2">Uncharacterized protein</fullName>
    </submittedName>
</protein>